<dbReference type="AlphaFoldDB" id="A0A8S9V692"/>
<dbReference type="Proteomes" id="UP000704712">
    <property type="component" value="Unassembled WGS sequence"/>
</dbReference>
<organism evidence="2 3">
    <name type="scientific">Phytophthora infestans</name>
    <name type="common">Potato late blight agent</name>
    <name type="synonym">Botrytis infestans</name>
    <dbReference type="NCBI Taxonomy" id="4787"/>
    <lineage>
        <taxon>Eukaryota</taxon>
        <taxon>Sar</taxon>
        <taxon>Stramenopiles</taxon>
        <taxon>Oomycota</taxon>
        <taxon>Peronosporomycetes</taxon>
        <taxon>Peronosporales</taxon>
        <taxon>Peronosporaceae</taxon>
        <taxon>Phytophthora</taxon>
    </lineage>
</organism>
<evidence type="ECO:0000256" key="1">
    <source>
        <dbReference type="SAM" id="MobiDB-lite"/>
    </source>
</evidence>
<evidence type="ECO:0000313" key="2">
    <source>
        <dbReference type="EMBL" id="KAF4148625.1"/>
    </source>
</evidence>
<feature type="region of interest" description="Disordered" evidence="1">
    <location>
        <begin position="1"/>
        <end position="21"/>
    </location>
</feature>
<proteinExistence type="predicted"/>
<evidence type="ECO:0000313" key="3">
    <source>
        <dbReference type="Proteomes" id="UP000704712"/>
    </source>
</evidence>
<accession>A0A8S9V692</accession>
<protein>
    <submittedName>
        <fullName evidence="2">Uncharacterized protein</fullName>
    </submittedName>
</protein>
<comment type="caution">
    <text evidence="2">The sequence shown here is derived from an EMBL/GenBank/DDBJ whole genome shotgun (WGS) entry which is preliminary data.</text>
</comment>
<gene>
    <name evidence="2" type="ORF">GN958_ATG02180</name>
</gene>
<reference evidence="2" key="1">
    <citation type="submission" date="2020-03" db="EMBL/GenBank/DDBJ databases">
        <title>Hybrid Assembly of Korean Phytophthora infestans isolates.</title>
        <authorList>
            <person name="Prokchorchik M."/>
            <person name="Lee Y."/>
            <person name="Seo J."/>
            <person name="Cho J.-H."/>
            <person name="Park Y.-E."/>
            <person name="Jang D.-C."/>
            <person name="Im J.-S."/>
            <person name="Choi J.-G."/>
            <person name="Park H.-J."/>
            <person name="Lee G.-B."/>
            <person name="Lee Y.-G."/>
            <person name="Hong S.-Y."/>
            <person name="Cho K."/>
            <person name="Sohn K.H."/>
        </authorList>
    </citation>
    <scope>NUCLEOTIDE SEQUENCE</scope>
    <source>
        <strain evidence="2">KR_2_A2</strain>
    </source>
</reference>
<name>A0A8S9V692_PHYIN</name>
<sequence>MASSNSSGLEQEVTAPTNVSTSGDSCTWYAGESCEKSRTCYDCLNVGVVGDSCAVGVFGQCLSISEQIAGGICCKRRRQVFDSLYRTEWVHLLGSLRARDEKFAGGSQQMSVVREGQSGQHYAGDRYGGGVVHHLLDVHILHQKAAQTSITLARATSTGPIGVVAGPSAKTTAWSAVEFVWMEINA</sequence>
<dbReference type="EMBL" id="JAACNO010000255">
    <property type="protein sequence ID" value="KAF4148625.1"/>
    <property type="molecule type" value="Genomic_DNA"/>
</dbReference>